<dbReference type="Gene3D" id="2.60.40.150">
    <property type="entry name" value="C2 domain"/>
    <property type="match status" value="1"/>
</dbReference>
<reference evidence="7 8" key="1">
    <citation type="journal article" date="2023" name="Commun. Biol.">
        <title>Genome analysis of Parmales, the sister group of diatoms, reveals the evolutionary specialization of diatoms from phago-mixotrophs to photoautotrophs.</title>
        <authorList>
            <person name="Ban H."/>
            <person name="Sato S."/>
            <person name="Yoshikawa S."/>
            <person name="Yamada K."/>
            <person name="Nakamura Y."/>
            <person name="Ichinomiya M."/>
            <person name="Sato N."/>
            <person name="Blanc-Mathieu R."/>
            <person name="Endo H."/>
            <person name="Kuwata A."/>
            <person name="Ogata H."/>
        </authorList>
    </citation>
    <scope>NUCLEOTIDE SEQUENCE [LARGE SCALE GENOMIC DNA]</scope>
</reference>
<dbReference type="Pfam" id="PF02889">
    <property type="entry name" value="Sec63"/>
    <property type="match status" value="2"/>
</dbReference>
<evidence type="ECO:0000259" key="6">
    <source>
        <dbReference type="PROSITE" id="PS51194"/>
    </source>
</evidence>
<dbReference type="Pfam" id="PF23445">
    <property type="entry name" value="WHD_SNRNP200"/>
    <property type="match status" value="1"/>
</dbReference>
<dbReference type="InterPro" id="IPR004179">
    <property type="entry name" value="Sec63-dom"/>
</dbReference>
<dbReference type="PROSITE" id="PS51192">
    <property type="entry name" value="HELICASE_ATP_BIND_1"/>
    <property type="match status" value="1"/>
</dbReference>
<dbReference type="InterPro" id="IPR057842">
    <property type="entry name" value="WH_MER3"/>
</dbReference>
<dbReference type="SMART" id="SM00487">
    <property type="entry name" value="DEXDc"/>
    <property type="match status" value="1"/>
</dbReference>
<feature type="domain" description="Helicase C-terminal" evidence="6">
    <location>
        <begin position="600"/>
        <end position="813"/>
    </location>
</feature>
<gene>
    <name evidence="7" type="ORF">TeGR_g4927</name>
</gene>
<sequence>MLRYDPRSGNLAVTDMGRVASHFYIQNESIATFNELLARMPNASEAQLIHVICSACEFVNVKVRQEELKEIDELKARFCTMQLHSSVEDSAGKSNVLLQAFIGHAKPNSFTLTSDINYIASNAGRVARALFEMCLRAGKAAIALKLLRIAKSVDKRMWWYQSPLRQFADDLPGNIFPALESRGYVSFDYTLSILEMNEAEVGQLAHWQRGGKVIQKTIRFLPNIHMECTVQPVTRGILKFSVELSANFDWNARYCGGALGFWLWVEDGDNDRIYHQEYVLFNKRNHPEVMELELTIPAFEPLPPQYYLRIVSDQFVGCENVLPVSFKHVMLPARHLPYTDLADLTPLPTTALSNPLFESLYESKFETFNPIQTQLFHVLYYTNKSLLLGAPTGSGKTIVAELAILRMKNLNPAKKAVYIAPLKSLARERLKEWRKNLGAKLNWTVLELSGDTSHDARQMKRADVLVCTPEKWDLITRGWRDSSRSFVKDVSLLIIDEIHLLGEDRGAVLEAIVSRTRYISDFVKSSSAEKTAGLTDTRIVGLSTALANPRDLAEWMGIDFEPPSRGLGMYNFRPSVRPIPMTVHIQGFPGRAYCPRMATMNKPCYAAIREHSPKKPVIIFVASRRQTRLTAMDLISYAAGDDDPRMFLNDDMEDSSVADSVEGISDAALKHTLSFGIGLHHAGLSSGDRETVERLFLDNEIQVIVATSTLAWGVNLPAHLVIVKGTEFFDGKTMRYVDYPVTDVLQMMGRAGRPQFDTEGIACVLVAEGKKNFYKKFLYEPFPVESKLQERLPETLNAEIAVGTIDDLAKAVGYMNWTYLYRRVVQNPSYYKCAGSEKEDVAKYFTDLVSKAVATLQEHECCQRVERQGLGGDENFGIVPTPLGKAASKFYLVHTTPREMRDGLRRLRDDIVDEEEEEENFVVRVLEIISFCSEFDELPVRHNEELLNQELANEITFKLPDAMEFEDPHVKGYLLLQAYIERSKLPISDYITDTKSVVDQVGRLLAALLFIATEGREGLFHGMLDVTAAVITAKQSMTRRAYATAPFLFQMLGGVVDPGSHTSFAKKVRLCEIGMEDLGQVTGWETVYDLKKASLEMSQDKFVRMLKSAEVFYQPGLVAESLKRLPYLTVLSVFVKSRGVLEVEVQVQDNYTFSNHRGTEKEQRRATVLVGTKGNRQLLGLKSVALDRAKTSKKVVVVEYDGTVDGELVVKVMLDDYVGFDVEVDVAPGGAQLPVDSGKGNN</sequence>
<dbReference type="Gene3D" id="3.40.50.300">
    <property type="entry name" value="P-loop containing nucleotide triphosphate hydrolases"/>
    <property type="match status" value="2"/>
</dbReference>
<dbReference type="SMART" id="SM00973">
    <property type="entry name" value="Sec63"/>
    <property type="match status" value="2"/>
</dbReference>
<dbReference type="SUPFAM" id="SSF46785">
    <property type="entry name" value="Winged helix' DNA-binding domain"/>
    <property type="match status" value="1"/>
</dbReference>
<dbReference type="SMART" id="SM00490">
    <property type="entry name" value="HELICc"/>
    <property type="match status" value="1"/>
</dbReference>
<dbReference type="InterPro" id="IPR014001">
    <property type="entry name" value="Helicase_ATP-bd"/>
</dbReference>
<dbReference type="InterPro" id="IPR050474">
    <property type="entry name" value="Hel308_SKI2-like"/>
</dbReference>
<evidence type="ECO:0000313" key="7">
    <source>
        <dbReference type="EMBL" id="GMI24238.1"/>
    </source>
</evidence>
<dbReference type="PANTHER" id="PTHR47961">
    <property type="entry name" value="DNA POLYMERASE THETA, PUTATIVE (AFU_ORTHOLOGUE AFUA_1G05260)-RELATED"/>
    <property type="match status" value="1"/>
</dbReference>
<dbReference type="PROSITE" id="PS51194">
    <property type="entry name" value="HELICASE_CTER"/>
    <property type="match status" value="1"/>
</dbReference>
<evidence type="ECO:0000256" key="2">
    <source>
        <dbReference type="ARBA" id="ARBA00022801"/>
    </source>
</evidence>
<dbReference type="InterPro" id="IPR035892">
    <property type="entry name" value="C2_domain_sf"/>
</dbReference>
<dbReference type="CDD" id="cd18795">
    <property type="entry name" value="SF2_C_Ski2"/>
    <property type="match status" value="1"/>
</dbReference>
<keyword evidence="2" id="KW-0378">Hydrolase</keyword>
<dbReference type="Pfam" id="PF00271">
    <property type="entry name" value="Helicase_C"/>
    <property type="match status" value="1"/>
</dbReference>
<proteinExistence type="predicted"/>
<evidence type="ECO:0000256" key="3">
    <source>
        <dbReference type="ARBA" id="ARBA00022806"/>
    </source>
</evidence>
<dbReference type="InterPro" id="IPR001650">
    <property type="entry name" value="Helicase_C-like"/>
</dbReference>
<dbReference type="InterPro" id="IPR011545">
    <property type="entry name" value="DEAD/DEAH_box_helicase_dom"/>
</dbReference>
<keyword evidence="8" id="KW-1185">Reference proteome</keyword>
<dbReference type="InterPro" id="IPR027417">
    <property type="entry name" value="P-loop_NTPase"/>
</dbReference>
<dbReference type="PANTHER" id="PTHR47961:SF4">
    <property type="entry name" value="ACTIVATING SIGNAL COINTEGRATOR 1 COMPLEX SUBUNIT 3"/>
    <property type="match status" value="1"/>
</dbReference>
<keyword evidence="1" id="KW-0547">Nucleotide-binding</keyword>
<name>A0ABQ6MDI7_9STRA</name>
<evidence type="ECO:0008006" key="9">
    <source>
        <dbReference type="Google" id="ProtNLM"/>
    </source>
</evidence>
<dbReference type="EMBL" id="BRYB01000159">
    <property type="protein sequence ID" value="GMI24238.1"/>
    <property type="molecule type" value="Genomic_DNA"/>
</dbReference>
<dbReference type="SUPFAM" id="SSF52540">
    <property type="entry name" value="P-loop containing nucleoside triphosphate hydrolases"/>
    <property type="match status" value="2"/>
</dbReference>
<dbReference type="Proteomes" id="UP001165060">
    <property type="component" value="Unassembled WGS sequence"/>
</dbReference>
<evidence type="ECO:0000313" key="8">
    <source>
        <dbReference type="Proteomes" id="UP001165060"/>
    </source>
</evidence>
<comment type="caution">
    <text evidence="7">The sequence shown here is derived from an EMBL/GenBank/DDBJ whole genome shotgun (WGS) entry which is preliminary data.</text>
</comment>
<keyword evidence="4" id="KW-0067">ATP-binding</keyword>
<evidence type="ECO:0000256" key="4">
    <source>
        <dbReference type="ARBA" id="ARBA00022840"/>
    </source>
</evidence>
<dbReference type="Gene3D" id="1.10.10.10">
    <property type="entry name" value="Winged helix-like DNA-binding domain superfamily/Winged helix DNA-binding domain"/>
    <property type="match status" value="1"/>
</dbReference>
<protein>
    <recommendedName>
        <fullName evidence="9">Activating signal cointegrator 1 complex subunit 3</fullName>
    </recommendedName>
</protein>
<dbReference type="Pfam" id="PF00270">
    <property type="entry name" value="DEAD"/>
    <property type="match status" value="1"/>
</dbReference>
<dbReference type="InterPro" id="IPR036388">
    <property type="entry name" value="WH-like_DNA-bd_sf"/>
</dbReference>
<evidence type="ECO:0000259" key="5">
    <source>
        <dbReference type="PROSITE" id="PS51192"/>
    </source>
</evidence>
<keyword evidence="3" id="KW-0347">Helicase</keyword>
<dbReference type="SUPFAM" id="SSF158702">
    <property type="entry name" value="Sec63 N-terminal domain-like"/>
    <property type="match status" value="2"/>
</dbReference>
<dbReference type="InterPro" id="IPR036390">
    <property type="entry name" value="WH_DNA-bd_sf"/>
</dbReference>
<accession>A0ABQ6MDI7</accession>
<organism evidence="7 8">
    <name type="scientific">Tetraparma gracilis</name>
    <dbReference type="NCBI Taxonomy" id="2962635"/>
    <lineage>
        <taxon>Eukaryota</taxon>
        <taxon>Sar</taxon>
        <taxon>Stramenopiles</taxon>
        <taxon>Ochrophyta</taxon>
        <taxon>Bolidophyceae</taxon>
        <taxon>Parmales</taxon>
        <taxon>Triparmaceae</taxon>
        <taxon>Tetraparma</taxon>
    </lineage>
</organism>
<evidence type="ECO:0000256" key="1">
    <source>
        <dbReference type="ARBA" id="ARBA00022741"/>
    </source>
</evidence>
<dbReference type="Gene3D" id="1.10.3380.10">
    <property type="entry name" value="Sec63 N-terminal domain-like domain"/>
    <property type="match status" value="2"/>
</dbReference>
<feature type="domain" description="Helicase ATP-binding" evidence="5">
    <location>
        <begin position="377"/>
        <end position="564"/>
    </location>
</feature>